<dbReference type="Pfam" id="PF17851">
    <property type="entry name" value="GH43_C2"/>
    <property type="match status" value="1"/>
</dbReference>
<accession>A0A4V2MN29</accession>
<keyword evidence="2 6" id="KW-0378">Hydrolase</keyword>
<gene>
    <name evidence="8" type="ORF">EZ449_05945</name>
</gene>
<dbReference type="EMBL" id="SJSN01000004">
    <property type="protein sequence ID" value="TCD11040.1"/>
    <property type="molecule type" value="Genomic_DNA"/>
</dbReference>
<proteinExistence type="inferred from homology"/>
<feature type="site" description="Important for catalytic activity, responsible for pKa modulation of the active site Glu and correct orientation of both the proton donor and substrate" evidence="5">
    <location>
        <position position="161"/>
    </location>
</feature>
<dbReference type="SUPFAM" id="SSF75005">
    <property type="entry name" value="Arabinanase/levansucrase/invertase"/>
    <property type="match status" value="1"/>
</dbReference>
<dbReference type="InterPro" id="IPR051795">
    <property type="entry name" value="Glycosyl_Hydrlase_43"/>
</dbReference>
<dbReference type="PANTHER" id="PTHR42812">
    <property type="entry name" value="BETA-XYLOSIDASE"/>
    <property type="match status" value="1"/>
</dbReference>
<evidence type="ECO:0000256" key="2">
    <source>
        <dbReference type="ARBA" id="ARBA00022801"/>
    </source>
</evidence>
<evidence type="ECO:0000256" key="4">
    <source>
        <dbReference type="PIRSR" id="PIRSR606710-1"/>
    </source>
</evidence>
<evidence type="ECO:0000256" key="6">
    <source>
        <dbReference type="RuleBase" id="RU361187"/>
    </source>
</evidence>
<dbReference type="RefSeq" id="WP_131557060.1">
    <property type="nucleotide sequence ID" value="NZ_SJSN01000004.1"/>
</dbReference>
<dbReference type="InterPro" id="IPR023296">
    <property type="entry name" value="Glyco_hydro_beta-prop_sf"/>
</dbReference>
<feature type="active site" description="Proton acceptor" evidence="4">
    <location>
        <position position="67"/>
    </location>
</feature>
<evidence type="ECO:0000259" key="7">
    <source>
        <dbReference type="Pfam" id="PF17851"/>
    </source>
</evidence>
<comment type="similarity">
    <text evidence="1 6">Belongs to the glycosyl hydrolase 43 family.</text>
</comment>
<dbReference type="CDD" id="cd09002">
    <property type="entry name" value="GH43_XYL-like"/>
    <property type="match status" value="1"/>
</dbReference>
<evidence type="ECO:0000256" key="3">
    <source>
        <dbReference type="ARBA" id="ARBA00023295"/>
    </source>
</evidence>
<dbReference type="Pfam" id="PF04616">
    <property type="entry name" value="Glyco_hydro_43"/>
    <property type="match status" value="1"/>
</dbReference>
<dbReference type="GO" id="GO:0004553">
    <property type="term" value="F:hydrolase activity, hydrolyzing O-glycosyl compounds"/>
    <property type="evidence" value="ECO:0007669"/>
    <property type="project" value="InterPro"/>
</dbReference>
<evidence type="ECO:0000256" key="5">
    <source>
        <dbReference type="PIRSR" id="PIRSR606710-2"/>
    </source>
</evidence>
<dbReference type="PANTHER" id="PTHR42812:SF2">
    <property type="entry name" value="XYLOSIDASE_ARABINOSIDASE"/>
    <property type="match status" value="1"/>
</dbReference>
<dbReference type="InterPro" id="IPR041542">
    <property type="entry name" value="GH43_C2"/>
</dbReference>
<sequence length="527" mass="58925">MTKIKLIIQYMQTPITTSLTCGLLLFLQFSAYSQSNREHIKTVENRYSADLGNGTYLNPVLKGNYADPSVVRDGEDYYLTHSSFDNIPGLTVWHSKDLVNWAPIANALTEFVGGVWAPDIIKFKDRFYIYFPAGGKNWVVTAINPAGPWSKPVDLKIGGIDPGHLATPDGKRYLYLNDGRMAPLSDDGMSVTGPEKRIYEGWQYPKDWITECFCLESPKLTYRNGYYYMTAAQGGTAGPPTSHMVVSARSKTPFGPWENSPYNPIVRNAERSNKWASTGHGTLVDSPDGKWWMIFHGFEAADRTLGRQILLSPIEWTNDGWFKVPKGADPAKPLKKPVGKAVSGNDRLSDDFAGTRLKGQWNILKNRNTASFNVGNNSLSIKGTGSSIENTQPLTLMPANNSYEVTVNISKGTLGAKGGLVLYYNSKYYVGLEFTDDAIYRLYNGGRGRMVSGISQDSVFLRLVNDHHDFLCYYSLDGKEWTRMDFVTEISGYHHNILGDWGYLRPALFATGEGEVQFRNFQYQGLN</sequence>
<dbReference type="InterPro" id="IPR006710">
    <property type="entry name" value="Glyco_hydro_43"/>
</dbReference>
<dbReference type="GO" id="GO:0005975">
    <property type="term" value="P:carbohydrate metabolic process"/>
    <property type="evidence" value="ECO:0007669"/>
    <property type="project" value="InterPro"/>
</dbReference>
<keyword evidence="9" id="KW-1185">Reference proteome</keyword>
<protein>
    <submittedName>
        <fullName evidence="8">Beta-xylosidase</fullName>
    </submittedName>
</protein>
<dbReference type="Gene3D" id="2.60.120.200">
    <property type="match status" value="1"/>
</dbReference>
<feature type="domain" description="Beta-xylosidase C-terminal Concanavalin A-like" evidence="7">
    <location>
        <begin position="349"/>
        <end position="523"/>
    </location>
</feature>
<dbReference type="OrthoDB" id="9801455at2"/>
<comment type="caution">
    <text evidence="8">The sequence shown here is derived from an EMBL/GenBank/DDBJ whole genome shotgun (WGS) entry which is preliminary data.</text>
</comment>
<feature type="active site" description="Proton donor" evidence="4">
    <location>
        <position position="216"/>
    </location>
</feature>
<keyword evidence="3 6" id="KW-0326">Glycosidase</keyword>
<evidence type="ECO:0000313" key="9">
    <source>
        <dbReference type="Proteomes" id="UP000291485"/>
    </source>
</evidence>
<dbReference type="Gene3D" id="2.115.10.20">
    <property type="entry name" value="Glycosyl hydrolase domain, family 43"/>
    <property type="match status" value="1"/>
</dbReference>
<dbReference type="InterPro" id="IPR013320">
    <property type="entry name" value="ConA-like_dom_sf"/>
</dbReference>
<evidence type="ECO:0000256" key="1">
    <source>
        <dbReference type="ARBA" id="ARBA00009865"/>
    </source>
</evidence>
<dbReference type="SUPFAM" id="SSF49899">
    <property type="entry name" value="Concanavalin A-like lectins/glucanases"/>
    <property type="match status" value="1"/>
</dbReference>
<dbReference type="Proteomes" id="UP000291485">
    <property type="component" value="Unassembled WGS sequence"/>
</dbReference>
<evidence type="ECO:0000313" key="8">
    <source>
        <dbReference type="EMBL" id="TCD11040.1"/>
    </source>
</evidence>
<reference evidence="8 9" key="1">
    <citation type="submission" date="2019-02" db="EMBL/GenBank/DDBJ databases">
        <title>Pedobacter sp. RP-3-11 sp. nov., isolated from Arctic soil.</title>
        <authorList>
            <person name="Dahal R.H."/>
        </authorList>
    </citation>
    <scope>NUCLEOTIDE SEQUENCE [LARGE SCALE GENOMIC DNA]</scope>
    <source>
        <strain evidence="8 9">RP-3-11</strain>
    </source>
</reference>
<dbReference type="AlphaFoldDB" id="A0A4V2MN29"/>
<name>A0A4V2MN29_9SPHI</name>
<organism evidence="8 9">
    <name type="scientific">Pedobacter frigidisoli</name>
    <dbReference type="NCBI Taxonomy" id="2530455"/>
    <lineage>
        <taxon>Bacteria</taxon>
        <taxon>Pseudomonadati</taxon>
        <taxon>Bacteroidota</taxon>
        <taxon>Sphingobacteriia</taxon>
        <taxon>Sphingobacteriales</taxon>
        <taxon>Sphingobacteriaceae</taxon>
        <taxon>Pedobacter</taxon>
    </lineage>
</organism>